<dbReference type="Pfam" id="PF13455">
    <property type="entry name" value="MUG113"/>
    <property type="match status" value="1"/>
</dbReference>
<dbReference type="EMBL" id="AHOP02000021">
    <property type="protein sequence ID" value="EMO41753.1"/>
    <property type="molecule type" value="Genomic_DNA"/>
</dbReference>
<evidence type="ECO:0000259" key="1">
    <source>
        <dbReference type="SMART" id="SM00974"/>
    </source>
</evidence>
<organism evidence="2 3">
    <name type="scientific">Leptospira noguchii serovar Autumnalis str. ZUN142</name>
    <dbReference type="NCBI Taxonomy" id="1085540"/>
    <lineage>
        <taxon>Bacteria</taxon>
        <taxon>Pseudomonadati</taxon>
        <taxon>Spirochaetota</taxon>
        <taxon>Spirochaetia</taxon>
        <taxon>Leptospirales</taxon>
        <taxon>Leptospiraceae</taxon>
        <taxon>Leptospira</taxon>
    </lineage>
</organism>
<dbReference type="AlphaFoldDB" id="M6UWQ1"/>
<dbReference type="RefSeq" id="WP_002153098.1">
    <property type="nucleotide sequence ID" value="NZ_AHOP02000021.1"/>
</dbReference>
<dbReference type="SMART" id="SM00974">
    <property type="entry name" value="T5orf172"/>
    <property type="match status" value="1"/>
</dbReference>
<evidence type="ECO:0000313" key="3">
    <source>
        <dbReference type="Proteomes" id="UP000012153"/>
    </source>
</evidence>
<name>M6UWQ1_9LEPT</name>
<evidence type="ECO:0000313" key="2">
    <source>
        <dbReference type="EMBL" id="EMO41753.1"/>
    </source>
</evidence>
<accession>M6UWQ1</accession>
<proteinExistence type="predicted"/>
<feature type="domain" description="Bacteriophage T5 Orf172 DNA-binding" evidence="1">
    <location>
        <begin position="10"/>
        <end position="89"/>
    </location>
</feature>
<sequence>MGKVYILINDAMPGLIKIGITEGSVEDRIKGLDNTSLPLPFRFHYAIESDRFKQIEAHMHDAFADFRVRQNREFFRLDPERAVAALSISGAPEIKLGNSMIDSEGKVFAETPGEQKTSRKRFSFSAVNVPIGAELKFTRDKTKLCKVVSDTEVEYQSHRYSLSGLAAELISELGYEWKAIQGPKFFEYNDKTLSELREALIETETEEE</sequence>
<dbReference type="InterPro" id="IPR018306">
    <property type="entry name" value="Phage_T5_Orf172_DNA-bd"/>
</dbReference>
<protein>
    <submittedName>
        <fullName evidence="2">T5orf172 domain protein</fullName>
    </submittedName>
</protein>
<reference evidence="2 3" key="1">
    <citation type="submission" date="2013-01" db="EMBL/GenBank/DDBJ databases">
        <authorList>
            <person name="Harkins D.M."/>
            <person name="Durkin A.S."/>
            <person name="Brinkac L.M."/>
            <person name="Haft D.H."/>
            <person name="Selengut J.D."/>
            <person name="Sanka R."/>
            <person name="DePew J."/>
            <person name="Purushe J."/>
            <person name="Matthias M.A."/>
            <person name="Vinetz J.M."/>
            <person name="Sutton G.G."/>
            <person name="Nierman W.C."/>
            <person name="Fouts D.E."/>
        </authorList>
    </citation>
    <scope>NUCLEOTIDE SEQUENCE [LARGE SCALE GENOMIC DNA]</scope>
    <source>
        <strain evidence="2 3">ZUN142</strain>
    </source>
</reference>
<comment type="caution">
    <text evidence="2">The sequence shown here is derived from an EMBL/GenBank/DDBJ whole genome shotgun (WGS) entry which is preliminary data.</text>
</comment>
<dbReference type="Proteomes" id="UP000012153">
    <property type="component" value="Unassembled WGS sequence"/>
</dbReference>
<gene>
    <name evidence="2" type="ORF">LEP1GSC186_2126</name>
</gene>